<dbReference type="AlphaFoldDB" id="A0A1I0D0I8"/>
<dbReference type="EMBL" id="FOHV01000013">
    <property type="protein sequence ID" value="SET25580.1"/>
    <property type="molecule type" value="Genomic_DNA"/>
</dbReference>
<accession>A0A1I0D0I8</accession>
<protein>
    <recommendedName>
        <fullName evidence="3">DUF1845 domain-containing protein</fullName>
    </recommendedName>
</protein>
<evidence type="ECO:0000313" key="1">
    <source>
        <dbReference type="EMBL" id="SET25580.1"/>
    </source>
</evidence>
<sequence>MVIKLTMQSDKKNYSKPILTRTLSIHTLQAQRILARIFKKLVTHLYAIDVILPATNKTDTSMVLEQKTHAILKTFQASIDEEIFSIKETLTNQVPTDKIDYSHIKHFDAKISSPSISLLADIICSIDLLIMFMDRLWLTALLSSQQRVILINRLEARTVKMMREIEIIVSQASHINHS</sequence>
<reference evidence="2" key="1">
    <citation type="submission" date="2016-10" db="EMBL/GenBank/DDBJ databases">
        <authorList>
            <person name="Varghese N."/>
            <person name="Submissions S."/>
        </authorList>
    </citation>
    <scope>NUCLEOTIDE SEQUENCE [LARGE SCALE GENOMIC DNA]</scope>
    <source>
        <strain evidence="2">DSM 18579</strain>
    </source>
</reference>
<name>A0A1I0D0I8_9GAMM</name>
<evidence type="ECO:0000313" key="2">
    <source>
        <dbReference type="Proteomes" id="UP000242642"/>
    </source>
</evidence>
<organism evidence="1 2">
    <name type="scientific">Thorsellia anophelis DSM 18579</name>
    <dbReference type="NCBI Taxonomy" id="1123402"/>
    <lineage>
        <taxon>Bacteria</taxon>
        <taxon>Pseudomonadati</taxon>
        <taxon>Pseudomonadota</taxon>
        <taxon>Gammaproteobacteria</taxon>
        <taxon>Enterobacterales</taxon>
        <taxon>Thorselliaceae</taxon>
        <taxon>Thorsellia</taxon>
    </lineage>
</organism>
<gene>
    <name evidence="1" type="ORF">SAMN02583745_01803</name>
</gene>
<keyword evidence="2" id="KW-1185">Reference proteome</keyword>
<proteinExistence type="predicted"/>
<dbReference type="Proteomes" id="UP000242642">
    <property type="component" value="Unassembled WGS sequence"/>
</dbReference>
<evidence type="ECO:0008006" key="3">
    <source>
        <dbReference type="Google" id="ProtNLM"/>
    </source>
</evidence>